<name>A0AAQ3S5E0_VIGMU</name>
<accession>A0AAQ3S5E0</accession>
<dbReference type="AlphaFoldDB" id="A0AAQ3S5E0"/>
<dbReference type="Proteomes" id="UP001374535">
    <property type="component" value="Chromosome 3"/>
</dbReference>
<feature type="chain" id="PRO_5043031910" description="Secreted protein" evidence="2">
    <location>
        <begin position="28"/>
        <end position="126"/>
    </location>
</feature>
<evidence type="ECO:0000256" key="1">
    <source>
        <dbReference type="SAM" id="MobiDB-lite"/>
    </source>
</evidence>
<dbReference type="EMBL" id="CP144698">
    <property type="protein sequence ID" value="WVZ16369.1"/>
    <property type="molecule type" value="Genomic_DNA"/>
</dbReference>
<evidence type="ECO:0000313" key="3">
    <source>
        <dbReference type="EMBL" id="WVZ16369.1"/>
    </source>
</evidence>
<feature type="signal peptide" evidence="2">
    <location>
        <begin position="1"/>
        <end position="27"/>
    </location>
</feature>
<keyword evidence="2" id="KW-0732">Signal</keyword>
<reference evidence="3 4" key="1">
    <citation type="journal article" date="2023" name="Life. Sci Alliance">
        <title>Evolutionary insights into 3D genome organization and epigenetic landscape of Vigna mungo.</title>
        <authorList>
            <person name="Junaid A."/>
            <person name="Singh B."/>
            <person name="Bhatia S."/>
        </authorList>
    </citation>
    <scope>NUCLEOTIDE SEQUENCE [LARGE SCALE GENOMIC DNA]</scope>
    <source>
        <strain evidence="3">Urdbean</strain>
    </source>
</reference>
<organism evidence="3 4">
    <name type="scientific">Vigna mungo</name>
    <name type="common">Black gram</name>
    <name type="synonym">Phaseolus mungo</name>
    <dbReference type="NCBI Taxonomy" id="3915"/>
    <lineage>
        <taxon>Eukaryota</taxon>
        <taxon>Viridiplantae</taxon>
        <taxon>Streptophyta</taxon>
        <taxon>Embryophyta</taxon>
        <taxon>Tracheophyta</taxon>
        <taxon>Spermatophyta</taxon>
        <taxon>Magnoliopsida</taxon>
        <taxon>eudicotyledons</taxon>
        <taxon>Gunneridae</taxon>
        <taxon>Pentapetalae</taxon>
        <taxon>rosids</taxon>
        <taxon>fabids</taxon>
        <taxon>Fabales</taxon>
        <taxon>Fabaceae</taxon>
        <taxon>Papilionoideae</taxon>
        <taxon>50 kb inversion clade</taxon>
        <taxon>NPAAA clade</taxon>
        <taxon>indigoferoid/millettioid clade</taxon>
        <taxon>Phaseoleae</taxon>
        <taxon>Vigna</taxon>
    </lineage>
</organism>
<evidence type="ECO:0008006" key="5">
    <source>
        <dbReference type="Google" id="ProtNLM"/>
    </source>
</evidence>
<feature type="compositionally biased region" description="Basic and acidic residues" evidence="1">
    <location>
        <begin position="46"/>
        <end position="80"/>
    </location>
</feature>
<evidence type="ECO:0000256" key="2">
    <source>
        <dbReference type="SAM" id="SignalP"/>
    </source>
</evidence>
<gene>
    <name evidence="3" type="ORF">V8G54_009351</name>
</gene>
<proteinExistence type="predicted"/>
<feature type="region of interest" description="Disordered" evidence="1">
    <location>
        <begin position="46"/>
        <end position="84"/>
    </location>
</feature>
<evidence type="ECO:0000313" key="4">
    <source>
        <dbReference type="Proteomes" id="UP001374535"/>
    </source>
</evidence>
<keyword evidence="4" id="KW-1185">Reference proteome</keyword>
<sequence>MVVGGLVFPARWWVVLVGVCGSGGGSSRGWHRHPFGFRYPLDERNSLHVNPTKKDAKDSHSEQDSLHVNHAKKDAEDPRMSKTLSMNEINSTGIQPRRMLSLHFLDARDSLHVNPVENDVETAPVW</sequence>
<protein>
    <recommendedName>
        <fullName evidence="5">Secreted protein</fullName>
    </recommendedName>
</protein>